<dbReference type="GO" id="GO:0008299">
    <property type="term" value="P:isoprenoid biosynthetic process"/>
    <property type="evidence" value="ECO:0007669"/>
    <property type="project" value="InterPro"/>
</dbReference>
<keyword evidence="8 9" id="KW-0472">Membrane</keyword>
<dbReference type="FunFam" id="3.30.70.420:FF:000001">
    <property type="entry name" value="3-hydroxy-3-methylglutaryl coenzyme A reductase"/>
    <property type="match status" value="1"/>
</dbReference>
<dbReference type="GO" id="GO:0006696">
    <property type="term" value="P:ergosterol biosynthetic process"/>
    <property type="evidence" value="ECO:0007669"/>
    <property type="project" value="TreeGrafter"/>
</dbReference>
<evidence type="ECO:0000256" key="10">
    <source>
        <dbReference type="SAM" id="MobiDB-lite"/>
    </source>
</evidence>
<dbReference type="PANTHER" id="PTHR10572">
    <property type="entry name" value="3-HYDROXY-3-METHYLGLUTARYL-COENZYME A REDUCTASE"/>
    <property type="match status" value="1"/>
</dbReference>
<evidence type="ECO:0000256" key="7">
    <source>
        <dbReference type="ARBA" id="ARBA00023002"/>
    </source>
</evidence>
<dbReference type="Proteomes" id="UP000297245">
    <property type="component" value="Unassembled WGS sequence"/>
</dbReference>
<dbReference type="InterPro" id="IPR002202">
    <property type="entry name" value="HMG_CoA_Rdtase"/>
</dbReference>
<dbReference type="GO" id="GO:0004420">
    <property type="term" value="F:hydroxymethylglutaryl-CoA reductase (NADPH) activity"/>
    <property type="evidence" value="ECO:0007669"/>
    <property type="project" value="UniProtKB-EC"/>
</dbReference>
<dbReference type="EC" id="1.1.1.34" evidence="9"/>
<dbReference type="Pfam" id="PF00368">
    <property type="entry name" value="HMG-CoA_red"/>
    <property type="match status" value="1"/>
</dbReference>
<dbReference type="InterPro" id="IPR023076">
    <property type="entry name" value="HMG_CoA_Rdtase_CS"/>
</dbReference>
<dbReference type="InterPro" id="IPR004554">
    <property type="entry name" value="HMG_CoA_Rdtase_eu_arc"/>
</dbReference>
<comment type="subcellular location">
    <subcellularLocation>
        <location evidence="1 9">Endoplasmic reticulum membrane</location>
        <topology evidence="1 9">Multi-pass membrane protein</topology>
    </subcellularLocation>
</comment>
<gene>
    <name evidence="12" type="ORF">K435DRAFT_710430</name>
</gene>
<dbReference type="PROSITE" id="PS50156">
    <property type="entry name" value="SSD"/>
    <property type="match status" value="1"/>
</dbReference>
<evidence type="ECO:0000256" key="9">
    <source>
        <dbReference type="RuleBase" id="RU361219"/>
    </source>
</evidence>
<dbReference type="InterPro" id="IPR009023">
    <property type="entry name" value="HMG_CoA_Rdtase_NAD(P)-bd_sf"/>
</dbReference>
<dbReference type="InterPro" id="IPR053958">
    <property type="entry name" value="HMGCR/SNAP/NPC1-like_SSD"/>
</dbReference>
<dbReference type="Gene3D" id="3.30.70.420">
    <property type="entry name" value="Hydroxymethylglutaryl-CoA reductase, class I/II, NAD/NADP-binding domain"/>
    <property type="match status" value="1"/>
</dbReference>
<keyword evidence="13" id="KW-1185">Reference proteome</keyword>
<dbReference type="NCBIfam" id="TIGR00533">
    <property type="entry name" value="HMG_CoA_R_NADP"/>
    <property type="match status" value="1"/>
</dbReference>
<dbReference type="Gene3D" id="3.90.770.10">
    <property type="entry name" value="3-hydroxy-3-methylglutaryl-coenzyme A Reductase, Chain A, domain 2"/>
    <property type="match status" value="1"/>
</dbReference>
<evidence type="ECO:0000256" key="3">
    <source>
        <dbReference type="ARBA" id="ARBA00022692"/>
    </source>
</evidence>
<evidence type="ECO:0000256" key="5">
    <source>
        <dbReference type="ARBA" id="ARBA00022857"/>
    </source>
</evidence>
<evidence type="ECO:0000313" key="12">
    <source>
        <dbReference type="EMBL" id="THV07099.1"/>
    </source>
</evidence>
<dbReference type="SUPFAM" id="SSF56542">
    <property type="entry name" value="Substrate-binding domain of HMG-CoA reductase"/>
    <property type="match status" value="1"/>
</dbReference>
<dbReference type="GO" id="GO:0005789">
    <property type="term" value="C:endoplasmic reticulum membrane"/>
    <property type="evidence" value="ECO:0007669"/>
    <property type="project" value="UniProtKB-SubCell"/>
</dbReference>
<dbReference type="PROSITE" id="PS01192">
    <property type="entry name" value="HMG_COA_REDUCTASE_3"/>
    <property type="match status" value="1"/>
</dbReference>
<sequence>MRALFKPFAIHAAYSPIETIVFFSIIGTLAYFHILGAIKHSAFFASSYPTTLRPSHLILNQDKWVNVRDTFWKHVKSNNDESVVPVLIQPVEFSLDSKYYKDAIPESITFGISSLADPVLRAASSLPDTLQSASGRACYRPFSTNTSFDSESSYPCFTDQFVTPRSIHQTLAFHPTTLKEDFPTVLQRVLDHAELDPAVRFEVEAKQTETIGDMKSSKWVAYAARALVVRFWDLTKKADSLDILLVLAGYLLMHSTFILLFVRSRRLGSNFALPSAILSSSVLAALIAFPLIMFFRINVDPVALTEALPFLVCTVGFDKPMRLARAVFQHPHLLNPVTGSGSNAQMKPAGEVILEALTDVYTPILRDYILEIAVLVGGANSRVGGLREVCAIAALVLAVDCLLLCTYLSSILSVMVEVRRIQSVRAGSRSRANSLSGSAPSSPSLASSSSAPTPSLGRKLSSMILGVKGSSLQNSSKNKTNKDAKQEDPAARLKLLLIATFLSLHALNLVAPFATVPSRHHHNSHNPLGVSTVRKVDVTTPALSHALTNLAGTEEVDSEDDLDAGVNGGNNEEKGWNQEREQGLIVKVNPPVHVRVVPSSNLLSSISPATLSSSSSPSAFSALYPGSSSSYTSNTGSTDQKAASGNGGFGEWINSFMNEWTKTVGDPLLSKWIVIVLALSISLNGYLIRGIGQGFVTGQGKVKAARFEESEKKGKEDTTTATTTTIAPKVEVKAVPAPIIIAEEKPKVKSTPSAPVIPIIAPAPPPVNAVKKASFTLDSASTSESSSPTSSSVPMPPSDVIRPLKELVDIYENGPKPVSIALQGMNDEEIISLSHNGKIAAYALEKVLGNTPSGLERAVKIRRALISRASRTGTLESSDIPMTNYDYSRVIGACCENVVGFMPLPLGIAGPLKIDGHLFPIPMATAEGTLVASTSRGCKALNAGGGVTTVLTHDAMTRGPAIDFPNIVQAAQAKAWIDSEEGYGIIKEAFESTSRFAKLRGLKTALAGRTLFVRFATATGDAMGMNMISKGTEKALEAMQTYFPEMITLALSGNYCTDKKPAAINWIEGRGKSVVAEAVIPGKIVKSVLKTTVEALCNLNTKKNLVGSAMAGSIGGFNAHAANILTAIFLATGQDPAQNVESSNCMTLMEPTNNGEDLLMTITMPSIEVGTVGGGTVLAPQQAVLEMLGFKGAHPTHPGQNAQSLARLIASAVMAGELSLLSALAAGHLVRAHLVHNRSQANSVVGTPNVSRPVTPGASEGAPPVAVRKSTVLGGGLAPLTPSSSTASLPPYSLE</sequence>
<keyword evidence="3 9" id="KW-0812">Transmembrane</keyword>
<feature type="compositionally biased region" description="Low complexity" evidence="10">
    <location>
        <begin position="779"/>
        <end position="793"/>
    </location>
</feature>
<dbReference type="OrthoDB" id="310654at2759"/>
<keyword evidence="5 9" id="KW-0521">NADP</keyword>
<proteinExistence type="inferred from homology"/>
<dbReference type="FunFam" id="1.10.3270.10:FF:000001">
    <property type="entry name" value="3-hydroxy-3-methylglutaryl coenzyme A reductase"/>
    <property type="match status" value="1"/>
</dbReference>
<dbReference type="FunFam" id="3.90.770.10:FF:000001">
    <property type="entry name" value="3-hydroxy-3-methylglutaryl coenzyme A reductase"/>
    <property type="match status" value="1"/>
</dbReference>
<dbReference type="InterPro" id="IPR009029">
    <property type="entry name" value="HMG_CoA_Rdtase_sub-bd_dom_sf"/>
</dbReference>
<dbReference type="CDD" id="cd00643">
    <property type="entry name" value="HMG-CoA_reductase_classI"/>
    <property type="match status" value="1"/>
</dbReference>
<dbReference type="Gene3D" id="1.10.3270.10">
    <property type="entry name" value="HMGR, N-terminal domain"/>
    <property type="match status" value="1"/>
</dbReference>
<feature type="domain" description="SSD" evidence="11">
    <location>
        <begin position="242"/>
        <end position="414"/>
    </location>
</feature>
<dbReference type="EMBL" id="ML179039">
    <property type="protein sequence ID" value="THV07099.1"/>
    <property type="molecule type" value="Genomic_DNA"/>
</dbReference>
<comment type="catalytic activity">
    <reaction evidence="9">
        <text>(R)-mevalonate + 2 NADP(+) + CoA = (3S)-3-hydroxy-3-methylglutaryl-CoA + 2 NADPH + 2 H(+)</text>
        <dbReference type="Rhea" id="RHEA:15989"/>
        <dbReference type="ChEBI" id="CHEBI:15378"/>
        <dbReference type="ChEBI" id="CHEBI:36464"/>
        <dbReference type="ChEBI" id="CHEBI:43074"/>
        <dbReference type="ChEBI" id="CHEBI:57287"/>
        <dbReference type="ChEBI" id="CHEBI:57783"/>
        <dbReference type="ChEBI" id="CHEBI:58349"/>
        <dbReference type="EC" id="1.1.1.34"/>
    </reaction>
</comment>
<organism evidence="12 13">
    <name type="scientific">Dendrothele bispora (strain CBS 962.96)</name>
    <dbReference type="NCBI Taxonomy" id="1314807"/>
    <lineage>
        <taxon>Eukaryota</taxon>
        <taxon>Fungi</taxon>
        <taxon>Dikarya</taxon>
        <taxon>Basidiomycota</taxon>
        <taxon>Agaricomycotina</taxon>
        <taxon>Agaricomycetes</taxon>
        <taxon>Agaricomycetidae</taxon>
        <taxon>Agaricales</taxon>
        <taxon>Agaricales incertae sedis</taxon>
        <taxon>Dendrothele</taxon>
    </lineage>
</organism>
<feature type="non-terminal residue" evidence="12">
    <location>
        <position position="1295"/>
    </location>
</feature>
<dbReference type="PROSITE" id="PS00066">
    <property type="entry name" value="HMG_COA_REDUCTASE_1"/>
    <property type="match status" value="1"/>
</dbReference>
<evidence type="ECO:0000259" key="11">
    <source>
        <dbReference type="PROSITE" id="PS50156"/>
    </source>
</evidence>
<dbReference type="PROSITE" id="PS00318">
    <property type="entry name" value="HMG_COA_REDUCTASE_2"/>
    <property type="match status" value="1"/>
</dbReference>
<accession>A0A4S8MWI8</accession>
<dbReference type="PRINTS" id="PR00071">
    <property type="entry name" value="HMGCOARDTASE"/>
</dbReference>
<dbReference type="Pfam" id="PF12349">
    <property type="entry name" value="Sterol-sensing"/>
    <property type="match status" value="1"/>
</dbReference>
<comment type="pathway">
    <text evidence="9">Metabolic intermediate biosynthesis; (R)-mevalonate biosynthesis; (R)-mevalonate from acetyl-CoA: step 3/3.</text>
</comment>
<protein>
    <recommendedName>
        <fullName evidence="9">3-hydroxy-3-methylglutaryl coenzyme A reductase</fullName>
        <shortName evidence="9">HMG-CoA reductase</shortName>
        <ecNumber evidence="9">1.1.1.34</ecNumber>
    </recommendedName>
</protein>
<feature type="transmembrane region" description="Helical" evidence="9">
    <location>
        <begin position="12"/>
        <end position="34"/>
    </location>
</feature>
<evidence type="ECO:0000256" key="2">
    <source>
        <dbReference type="ARBA" id="ARBA00007661"/>
    </source>
</evidence>
<feature type="compositionally biased region" description="Low complexity" evidence="10">
    <location>
        <begin position="430"/>
        <end position="456"/>
    </location>
</feature>
<feature type="compositionally biased region" description="Polar residues" evidence="10">
    <location>
        <begin position="1243"/>
        <end position="1252"/>
    </location>
</feature>
<dbReference type="InterPro" id="IPR000731">
    <property type="entry name" value="SSD"/>
</dbReference>
<feature type="compositionally biased region" description="Low complexity" evidence="10">
    <location>
        <begin position="1278"/>
        <end position="1295"/>
    </location>
</feature>
<evidence type="ECO:0000256" key="1">
    <source>
        <dbReference type="ARBA" id="ARBA00004477"/>
    </source>
</evidence>
<dbReference type="InterPro" id="IPR023282">
    <property type="entry name" value="HMG_CoA_Rdtase_N"/>
</dbReference>
<comment type="similarity">
    <text evidence="2 9">Belongs to the HMG-CoA reductase family.</text>
</comment>
<dbReference type="UniPathway" id="UPA00058">
    <property type="reaction ID" value="UER00103"/>
</dbReference>
<reference evidence="12 13" key="1">
    <citation type="journal article" date="2019" name="Nat. Ecol. Evol.">
        <title>Megaphylogeny resolves global patterns of mushroom evolution.</title>
        <authorList>
            <person name="Varga T."/>
            <person name="Krizsan K."/>
            <person name="Foldi C."/>
            <person name="Dima B."/>
            <person name="Sanchez-Garcia M."/>
            <person name="Sanchez-Ramirez S."/>
            <person name="Szollosi G.J."/>
            <person name="Szarkandi J.G."/>
            <person name="Papp V."/>
            <person name="Albert L."/>
            <person name="Andreopoulos W."/>
            <person name="Angelini C."/>
            <person name="Antonin V."/>
            <person name="Barry K.W."/>
            <person name="Bougher N.L."/>
            <person name="Buchanan P."/>
            <person name="Buyck B."/>
            <person name="Bense V."/>
            <person name="Catcheside P."/>
            <person name="Chovatia M."/>
            <person name="Cooper J."/>
            <person name="Damon W."/>
            <person name="Desjardin D."/>
            <person name="Finy P."/>
            <person name="Geml J."/>
            <person name="Haridas S."/>
            <person name="Hughes K."/>
            <person name="Justo A."/>
            <person name="Karasinski D."/>
            <person name="Kautmanova I."/>
            <person name="Kiss B."/>
            <person name="Kocsube S."/>
            <person name="Kotiranta H."/>
            <person name="LaButti K.M."/>
            <person name="Lechner B.E."/>
            <person name="Liimatainen K."/>
            <person name="Lipzen A."/>
            <person name="Lukacs Z."/>
            <person name="Mihaltcheva S."/>
            <person name="Morgado L.N."/>
            <person name="Niskanen T."/>
            <person name="Noordeloos M.E."/>
            <person name="Ohm R.A."/>
            <person name="Ortiz-Santana B."/>
            <person name="Ovrebo C."/>
            <person name="Racz N."/>
            <person name="Riley R."/>
            <person name="Savchenko A."/>
            <person name="Shiryaev A."/>
            <person name="Soop K."/>
            <person name="Spirin V."/>
            <person name="Szebenyi C."/>
            <person name="Tomsovsky M."/>
            <person name="Tulloss R.E."/>
            <person name="Uehling J."/>
            <person name="Grigoriev I.V."/>
            <person name="Vagvolgyi C."/>
            <person name="Papp T."/>
            <person name="Martin F.M."/>
            <person name="Miettinen O."/>
            <person name="Hibbett D.S."/>
            <person name="Nagy L.G."/>
        </authorList>
    </citation>
    <scope>NUCLEOTIDE SEQUENCE [LARGE SCALE GENOMIC DNA]</scope>
    <source>
        <strain evidence="12 13">CBS 962.96</strain>
    </source>
</reference>
<dbReference type="GO" id="GO:0005778">
    <property type="term" value="C:peroxisomal membrane"/>
    <property type="evidence" value="ECO:0007669"/>
    <property type="project" value="TreeGrafter"/>
</dbReference>
<dbReference type="InterPro" id="IPR023074">
    <property type="entry name" value="HMG_CoA_Rdtase_cat_sf"/>
</dbReference>
<evidence type="ECO:0000256" key="6">
    <source>
        <dbReference type="ARBA" id="ARBA00022989"/>
    </source>
</evidence>
<feature type="transmembrane region" description="Helical" evidence="9">
    <location>
        <begin position="271"/>
        <end position="295"/>
    </location>
</feature>
<evidence type="ECO:0000313" key="13">
    <source>
        <dbReference type="Proteomes" id="UP000297245"/>
    </source>
</evidence>
<dbReference type="PROSITE" id="PS50065">
    <property type="entry name" value="HMG_COA_REDUCTASE_4"/>
    <property type="match status" value="1"/>
</dbReference>
<dbReference type="SUPFAM" id="SSF55035">
    <property type="entry name" value="NAD-binding domain of HMG-CoA reductase"/>
    <property type="match status" value="1"/>
</dbReference>
<dbReference type="GO" id="GO:0015936">
    <property type="term" value="P:coenzyme A metabolic process"/>
    <property type="evidence" value="ECO:0007669"/>
    <property type="project" value="InterPro"/>
</dbReference>
<keyword evidence="4 9" id="KW-0256">Endoplasmic reticulum</keyword>
<name>A0A4S8MWI8_DENBC</name>
<evidence type="ECO:0000256" key="8">
    <source>
        <dbReference type="ARBA" id="ARBA00023136"/>
    </source>
</evidence>
<keyword evidence="7 9" id="KW-0560">Oxidoreductase</keyword>
<feature type="transmembrane region" description="Helical" evidence="9">
    <location>
        <begin position="243"/>
        <end position="262"/>
    </location>
</feature>
<feature type="region of interest" description="Disordered" evidence="10">
    <location>
        <begin position="1243"/>
        <end position="1295"/>
    </location>
</feature>
<dbReference type="PANTHER" id="PTHR10572:SF24">
    <property type="entry name" value="3-HYDROXY-3-METHYLGLUTARYL-COENZYME A REDUCTASE"/>
    <property type="match status" value="1"/>
</dbReference>
<keyword evidence="6 9" id="KW-1133">Transmembrane helix</keyword>
<evidence type="ECO:0000256" key="4">
    <source>
        <dbReference type="ARBA" id="ARBA00022824"/>
    </source>
</evidence>
<feature type="region of interest" description="Disordered" evidence="10">
    <location>
        <begin position="779"/>
        <end position="798"/>
    </location>
</feature>
<feature type="region of interest" description="Disordered" evidence="10">
    <location>
        <begin position="429"/>
        <end position="456"/>
    </location>
</feature>